<dbReference type="Gene3D" id="3.90.700.10">
    <property type="entry name" value="Succinate dehydrogenase/fumarate reductase flavoprotein, catalytic domain"/>
    <property type="match status" value="1"/>
</dbReference>
<keyword evidence="6" id="KW-1003">Cell membrane</keyword>
<dbReference type="PANTHER" id="PTHR11632:SF53">
    <property type="entry name" value="SUCCINATE DEHYDROGENASE FLAVOPROTEIN SUBUNIT"/>
    <property type="match status" value="1"/>
</dbReference>
<dbReference type="Gene3D" id="1.20.58.100">
    <property type="entry name" value="Fumarate reductase/succinate dehydrogenase flavoprotein-like, C-terminal domain"/>
    <property type="match status" value="1"/>
</dbReference>
<dbReference type="GO" id="GO:0009061">
    <property type="term" value="P:anaerobic respiration"/>
    <property type="evidence" value="ECO:0007669"/>
    <property type="project" value="TreeGrafter"/>
</dbReference>
<evidence type="ECO:0000313" key="17">
    <source>
        <dbReference type="Proteomes" id="UP000316921"/>
    </source>
</evidence>
<dbReference type="FunFam" id="3.50.50.60:FF:000009">
    <property type="entry name" value="Succinate dehydrogenase flavoprotein subunit"/>
    <property type="match status" value="1"/>
</dbReference>
<dbReference type="SUPFAM" id="SSF51905">
    <property type="entry name" value="FAD/NAD(P)-binding domain"/>
    <property type="match status" value="1"/>
</dbReference>
<evidence type="ECO:0000256" key="2">
    <source>
        <dbReference type="ARBA" id="ARBA00004413"/>
    </source>
</evidence>
<dbReference type="InterPro" id="IPR003953">
    <property type="entry name" value="FAD-dep_OxRdtase_2_FAD-bd"/>
</dbReference>
<dbReference type="GO" id="GO:0005886">
    <property type="term" value="C:plasma membrane"/>
    <property type="evidence" value="ECO:0007669"/>
    <property type="project" value="UniProtKB-SubCell"/>
</dbReference>
<evidence type="ECO:0000256" key="5">
    <source>
        <dbReference type="ARBA" id="ARBA00022448"/>
    </source>
</evidence>
<keyword evidence="17" id="KW-1185">Reference proteome</keyword>
<reference evidence="16 17" key="1">
    <citation type="submission" date="2019-02" db="EMBL/GenBank/DDBJ databases">
        <title>Deep-cultivation of Planctomycetes and their phenomic and genomic characterization uncovers novel biology.</title>
        <authorList>
            <person name="Wiegand S."/>
            <person name="Jogler M."/>
            <person name="Boedeker C."/>
            <person name="Pinto D."/>
            <person name="Vollmers J."/>
            <person name="Rivas-Marin E."/>
            <person name="Kohn T."/>
            <person name="Peeters S.H."/>
            <person name="Heuer A."/>
            <person name="Rast P."/>
            <person name="Oberbeckmann S."/>
            <person name="Bunk B."/>
            <person name="Jeske O."/>
            <person name="Meyerdierks A."/>
            <person name="Storesund J.E."/>
            <person name="Kallscheuer N."/>
            <person name="Luecker S."/>
            <person name="Lage O.M."/>
            <person name="Pohl T."/>
            <person name="Merkel B.J."/>
            <person name="Hornburger P."/>
            <person name="Mueller R.-W."/>
            <person name="Bruemmer F."/>
            <person name="Labrenz M."/>
            <person name="Spormann A.M."/>
            <person name="Op den Camp H."/>
            <person name="Overmann J."/>
            <person name="Amann R."/>
            <person name="Jetten M.S.M."/>
            <person name="Mascher T."/>
            <person name="Medema M.H."/>
            <person name="Devos D.P."/>
            <person name="Kaster A.-K."/>
            <person name="Ovreas L."/>
            <person name="Rohde M."/>
            <person name="Galperin M.Y."/>
            <person name="Jogler C."/>
        </authorList>
    </citation>
    <scope>NUCLEOTIDE SEQUENCE [LARGE SCALE GENOMIC DNA]</scope>
    <source>
        <strain evidence="16 17">Pla133</strain>
    </source>
</reference>
<comment type="cofactor">
    <cofactor evidence="1">
        <name>FAD</name>
        <dbReference type="ChEBI" id="CHEBI:57692"/>
    </cofactor>
</comment>
<keyword evidence="11" id="KW-0472">Membrane</keyword>
<evidence type="ECO:0000256" key="7">
    <source>
        <dbReference type="ARBA" id="ARBA00022630"/>
    </source>
</evidence>
<dbReference type="SUPFAM" id="SSF56425">
    <property type="entry name" value="Succinate dehydrogenase/fumarate reductase flavoprotein, catalytic domain"/>
    <property type="match status" value="1"/>
</dbReference>
<dbReference type="NCBIfam" id="TIGR01811">
    <property type="entry name" value="sdhA_Bsu"/>
    <property type="match status" value="1"/>
</dbReference>
<dbReference type="Pfam" id="PF00890">
    <property type="entry name" value="FAD_binding_2"/>
    <property type="match status" value="1"/>
</dbReference>
<dbReference type="SUPFAM" id="SSF46977">
    <property type="entry name" value="Succinate dehydrogenase/fumarate reductase flavoprotein C-terminal domain"/>
    <property type="match status" value="1"/>
</dbReference>
<proteinExistence type="inferred from homology"/>
<dbReference type="FunFam" id="1.20.58.100:FF:000003">
    <property type="entry name" value="Succinate dehydrogenase flavoprotein subunit"/>
    <property type="match status" value="1"/>
</dbReference>
<keyword evidence="10 16" id="KW-0560">Oxidoreductase</keyword>
<sequence length="642" mass="70640">MVKNSTGLLDSKVPGGDIADRWDKHKFDLKLVAPANRRKFKVLVVGTGLAGASASATLSELGYDVTAFCIHGSPRRAHSIAAQGGINAAKNYQNDGDSVFRLFYDTVKGGDFRSRESNVHRLAQISTEIIDQCVSQGVPFAREYGGTLANRSFGGAQVSRTFYARGQTGQQLLLGAYSGMMRQVQSGHLKLMTSRELLSVVKVDGVARGIVVRNLTTGAYERFAGDAVLLCTGGYGNVFFLSTNAKKSNVTAAWRAHKNGAFFANPCFTQIHPTCIPVSGDYQSKLTLMSESLRNDGRVWVPKEAGDKRGPEMPPEDRDYYLERRYPSFGNLVPRDVASRASKERCDAGYGVGETGMSVYLDFRDAIARDGEDTIRSKYGNLFQMYERITGEDPYRVPMRIYPAVHYTMGGLWVDYNLETTVPGLFALGEANFSDHGANRLGASALMQGLADGYFVIPATIAGHLAGRKLQPVGTDDPAFGEAEAAARAHNERLLGIKGSRTVDSIHRELGLLMWDYCGMARTGAGLTEVKSKIAALRETFWNDVRVPGSGRDLNTELEKAGRVADFLEFAEVFAEDALVREESCGGHFREEYQTEEGEALRDDKNFCHVAAWEFNGEDKASTRHTEPLEFEYVKLTQRSYK</sequence>
<comment type="catalytic activity">
    <reaction evidence="12">
        <text>a quinone + succinate = fumarate + a quinol</text>
        <dbReference type="Rhea" id="RHEA:40523"/>
        <dbReference type="ChEBI" id="CHEBI:24646"/>
        <dbReference type="ChEBI" id="CHEBI:29806"/>
        <dbReference type="ChEBI" id="CHEBI:30031"/>
        <dbReference type="ChEBI" id="CHEBI:132124"/>
        <dbReference type="EC" id="1.3.5.1"/>
    </reaction>
</comment>
<evidence type="ECO:0000256" key="1">
    <source>
        <dbReference type="ARBA" id="ARBA00001974"/>
    </source>
</evidence>
<feature type="domain" description="Fumarate reductase/succinate dehydrogenase flavoprotein-like C-terminal" evidence="15">
    <location>
        <begin position="507"/>
        <end position="641"/>
    </location>
</feature>
<dbReference type="InterPro" id="IPR030664">
    <property type="entry name" value="SdhA/FrdA/AprA"/>
</dbReference>
<dbReference type="AlphaFoldDB" id="A0A518BKP1"/>
<evidence type="ECO:0000256" key="9">
    <source>
        <dbReference type="ARBA" id="ARBA00022982"/>
    </source>
</evidence>
<dbReference type="InterPro" id="IPR015939">
    <property type="entry name" value="Fum_Rdtase/Succ_DH_flav-like_C"/>
</dbReference>
<protein>
    <recommendedName>
        <fullName evidence="4">succinate dehydrogenase</fullName>
        <ecNumber evidence="4">1.3.5.1</ecNumber>
    </recommendedName>
</protein>
<evidence type="ECO:0000256" key="10">
    <source>
        <dbReference type="ARBA" id="ARBA00023002"/>
    </source>
</evidence>
<evidence type="ECO:0000256" key="11">
    <source>
        <dbReference type="ARBA" id="ARBA00023136"/>
    </source>
</evidence>
<dbReference type="EC" id="1.3.5.1" evidence="4"/>
<comment type="similarity">
    <text evidence="3">Belongs to the FAD-dependent oxidoreductase 2 family. FRD/SDH subfamily.</text>
</comment>
<gene>
    <name evidence="16" type="primary">frdA</name>
    <name evidence="16" type="ORF">Pla133_26360</name>
</gene>
<evidence type="ECO:0000256" key="8">
    <source>
        <dbReference type="ARBA" id="ARBA00022827"/>
    </source>
</evidence>
<organism evidence="16 17">
    <name type="scientific">Engelhardtia mirabilis</name>
    <dbReference type="NCBI Taxonomy" id="2528011"/>
    <lineage>
        <taxon>Bacteria</taxon>
        <taxon>Pseudomonadati</taxon>
        <taxon>Planctomycetota</taxon>
        <taxon>Planctomycetia</taxon>
        <taxon>Planctomycetia incertae sedis</taxon>
        <taxon>Engelhardtia</taxon>
    </lineage>
</organism>
<keyword evidence="9" id="KW-0249">Electron transport</keyword>
<accession>A0A518BKP1</accession>
<dbReference type="PRINTS" id="PR00368">
    <property type="entry name" value="FADPNR"/>
</dbReference>
<evidence type="ECO:0000313" key="16">
    <source>
        <dbReference type="EMBL" id="QDU67548.1"/>
    </source>
</evidence>
<evidence type="ECO:0000256" key="13">
    <source>
        <dbReference type="PIRSR" id="PIRSR630664-50"/>
    </source>
</evidence>
<evidence type="ECO:0000259" key="15">
    <source>
        <dbReference type="Pfam" id="PF02910"/>
    </source>
</evidence>
<keyword evidence="5" id="KW-0813">Transport</keyword>
<dbReference type="GO" id="GO:0050660">
    <property type="term" value="F:flavin adenine dinucleotide binding"/>
    <property type="evidence" value="ECO:0007669"/>
    <property type="project" value="TreeGrafter"/>
</dbReference>
<keyword evidence="8" id="KW-0274">FAD</keyword>
<evidence type="ECO:0000256" key="6">
    <source>
        <dbReference type="ARBA" id="ARBA00022475"/>
    </source>
</evidence>
<dbReference type="InterPro" id="IPR036188">
    <property type="entry name" value="FAD/NAD-bd_sf"/>
</dbReference>
<dbReference type="Proteomes" id="UP000316921">
    <property type="component" value="Chromosome"/>
</dbReference>
<comment type="subcellular location">
    <subcellularLocation>
        <location evidence="2">Cell membrane</location>
        <topology evidence="2">Peripheral membrane protein</topology>
        <orientation evidence="2">Cytoplasmic side</orientation>
    </subcellularLocation>
</comment>
<dbReference type="InterPro" id="IPR027477">
    <property type="entry name" value="Succ_DH/fumarate_Rdtase_cat_sf"/>
</dbReference>
<dbReference type="FunFam" id="3.90.700.10:FF:000006">
    <property type="entry name" value="Succinate dehydrogenase flavoprotein subunit"/>
    <property type="match status" value="1"/>
</dbReference>
<dbReference type="GO" id="GO:0009055">
    <property type="term" value="F:electron transfer activity"/>
    <property type="evidence" value="ECO:0007669"/>
    <property type="project" value="TreeGrafter"/>
</dbReference>
<evidence type="ECO:0000256" key="4">
    <source>
        <dbReference type="ARBA" id="ARBA00012792"/>
    </source>
</evidence>
<evidence type="ECO:0000256" key="3">
    <source>
        <dbReference type="ARBA" id="ARBA00008040"/>
    </source>
</evidence>
<dbReference type="InterPro" id="IPR037099">
    <property type="entry name" value="Fum_R/Succ_DH_flav-like_C_sf"/>
</dbReference>
<dbReference type="EMBL" id="CP036287">
    <property type="protein sequence ID" value="QDU67548.1"/>
    <property type="molecule type" value="Genomic_DNA"/>
</dbReference>
<dbReference type="PANTHER" id="PTHR11632">
    <property type="entry name" value="SUCCINATE DEHYDROGENASE 2 FLAVOPROTEIN SUBUNIT"/>
    <property type="match status" value="1"/>
</dbReference>
<dbReference type="RefSeq" id="WP_145065818.1">
    <property type="nucleotide sequence ID" value="NZ_CP036287.1"/>
</dbReference>
<keyword evidence="7" id="KW-0285">Flavoprotein</keyword>
<evidence type="ECO:0000256" key="12">
    <source>
        <dbReference type="ARBA" id="ARBA00049220"/>
    </source>
</evidence>
<dbReference type="InterPro" id="IPR011280">
    <property type="entry name" value="Succ_DH/Fum_Rdt_flav_su"/>
</dbReference>
<name>A0A518BKP1_9BACT</name>
<feature type="domain" description="FAD-dependent oxidoreductase 2 FAD-binding" evidence="14">
    <location>
        <begin position="42"/>
        <end position="446"/>
    </location>
</feature>
<dbReference type="Gene3D" id="3.50.50.60">
    <property type="entry name" value="FAD/NAD(P)-binding domain"/>
    <property type="match status" value="1"/>
</dbReference>
<feature type="active site" description="Proton acceptor" evidence="13">
    <location>
        <position position="335"/>
    </location>
</feature>
<dbReference type="GO" id="GO:0008177">
    <property type="term" value="F:succinate dehydrogenase (quinone) activity"/>
    <property type="evidence" value="ECO:0007669"/>
    <property type="project" value="UniProtKB-EC"/>
</dbReference>
<evidence type="ECO:0000259" key="14">
    <source>
        <dbReference type="Pfam" id="PF00890"/>
    </source>
</evidence>
<dbReference type="NCBIfam" id="NF005749">
    <property type="entry name" value="PRK07573.1"/>
    <property type="match status" value="1"/>
</dbReference>
<dbReference type="KEGG" id="pbap:Pla133_26360"/>
<dbReference type="Pfam" id="PF02910">
    <property type="entry name" value="Succ_DH_flav_C"/>
    <property type="match status" value="1"/>
</dbReference>